<proteinExistence type="predicted"/>
<dbReference type="Proteomes" id="UP000799424">
    <property type="component" value="Unassembled WGS sequence"/>
</dbReference>
<sequence length="363" mass="40460">MIVLANIVYHKNADSNRWPRIFGHYFNDGDQAKVNKEFSVLVGEGEPHDPTGGAAFMDHVYITNHAPRGFERACDEKGLAAFTHKIEVSGPEPDKWVITLCNWAYEFPLYTKTGCDKLGDQASGLMDTMDGIILHEMMHIDTHVGIPAIGQHIEDHGDRGYGPLNTRRFKDNPINDPPKTPTIIELMLRNFCWTELCNKEFKDATDNTPFPEVEPNNNPAPSPPPAAAKTKAVTIVYQRNAEKLKWWHFFPGKYGESMVCRPRKNTVYYPTLAMPDKSGIMPYPAGTFPMGTVHGRTCEYENDGKGNPGMLSCKEKDGTDVGIGCKEDPDRTVNTAVNCAKIGDPGLYNIVVGQFLVSRCDKH</sequence>
<gene>
    <name evidence="2" type="ORF">CC86DRAFT_380990</name>
</gene>
<evidence type="ECO:0000256" key="1">
    <source>
        <dbReference type="SAM" id="MobiDB-lite"/>
    </source>
</evidence>
<name>A0A6A7A5Z8_9PLEO</name>
<dbReference type="InterPro" id="IPR024079">
    <property type="entry name" value="MetalloPept_cat_dom_sf"/>
</dbReference>
<dbReference type="Gene3D" id="3.40.390.10">
    <property type="entry name" value="Collagenase (Catalytic Domain)"/>
    <property type="match status" value="1"/>
</dbReference>
<feature type="region of interest" description="Disordered" evidence="1">
    <location>
        <begin position="206"/>
        <end position="227"/>
    </location>
</feature>
<evidence type="ECO:0008006" key="4">
    <source>
        <dbReference type="Google" id="ProtNLM"/>
    </source>
</evidence>
<accession>A0A6A7A5Z8</accession>
<keyword evidence="3" id="KW-1185">Reference proteome</keyword>
<protein>
    <recommendedName>
        <fullName evidence="4">Lysine-specific metallo-endopeptidase domain-containing protein</fullName>
    </recommendedName>
</protein>
<organism evidence="2 3">
    <name type="scientific">Ophiobolus disseminans</name>
    <dbReference type="NCBI Taxonomy" id="1469910"/>
    <lineage>
        <taxon>Eukaryota</taxon>
        <taxon>Fungi</taxon>
        <taxon>Dikarya</taxon>
        <taxon>Ascomycota</taxon>
        <taxon>Pezizomycotina</taxon>
        <taxon>Dothideomycetes</taxon>
        <taxon>Pleosporomycetidae</taxon>
        <taxon>Pleosporales</taxon>
        <taxon>Pleosporineae</taxon>
        <taxon>Phaeosphaeriaceae</taxon>
        <taxon>Ophiobolus</taxon>
    </lineage>
</organism>
<dbReference type="GO" id="GO:0008237">
    <property type="term" value="F:metallopeptidase activity"/>
    <property type="evidence" value="ECO:0007669"/>
    <property type="project" value="InterPro"/>
</dbReference>
<dbReference type="EMBL" id="MU006223">
    <property type="protein sequence ID" value="KAF2828015.1"/>
    <property type="molecule type" value="Genomic_DNA"/>
</dbReference>
<feature type="compositionally biased region" description="Low complexity" evidence="1">
    <location>
        <begin position="207"/>
        <end position="217"/>
    </location>
</feature>
<evidence type="ECO:0000313" key="2">
    <source>
        <dbReference type="EMBL" id="KAF2828015.1"/>
    </source>
</evidence>
<evidence type="ECO:0000313" key="3">
    <source>
        <dbReference type="Proteomes" id="UP000799424"/>
    </source>
</evidence>
<reference evidence="2" key="1">
    <citation type="journal article" date="2020" name="Stud. Mycol.">
        <title>101 Dothideomycetes genomes: a test case for predicting lifestyles and emergence of pathogens.</title>
        <authorList>
            <person name="Haridas S."/>
            <person name="Albert R."/>
            <person name="Binder M."/>
            <person name="Bloem J."/>
            <person name="Labutti K."/>
            <person name="Salamov A."/>
            <person name="Andreopoulos B."/>
            <person name="Baker S."/>
            <person name="Barry K."/>
            <person name="Bills G."/>
            <person name="Bluhm B."/>
            <person name="Cannon C."/>
            <person name="Castanera R."/>
            <person name="Culley D."/>
            <person name="Daum C."/>
            <person name="Ezra D."/>
            <person name="Gonzalez J."/>
            <person name="Henrissat B."/>
            <person name="Kuo A."/>
            <person name="Liang C."/>
            <person name="Lipzen A."/>
            <person name="Lutzoni F."/>
            <person name="Magnuson J."/>
            <person name="Mondo S."/>
            <person name="Nolan M."/>
            <person name="Ohm R."/>
            <person name="Pangilinan J."/>
            <person name="Park H.-J."/>
            <person name="Ramirez L."/>
            <person name="Alfaro M."/>
            <person name="Sun H."/>
            <person name="Tritt A."/>
            <person name="Yoshinaga Y."/>
            <person name="Zwiers L.-H."/>
            <person name="Turgeon B."/>
            <person name="Goodwin S."/>
            <person name="Spatafora J."/>
            <person name="Crous P."/>
            <person name="Grigoriev I."/>
        </authorList>
    </citation>
    <scope>NUCLEOTIDE SEQUENCE</scope>
    <source>
        <strain evidence="2">CBS 113818</strain>
    </source>
</reference>
<dbReference type="OrthoDB" id="5357726at2759"/>
<dbReference type="AlphaFoldDB" id="A0A6A7A5Z8"/>